<accession>K1SXD3</accession>
<sequence length="38" mass="4168">MPADALAGIFMNVKGEQFLPMMQSNRSLQTLLMGINQA</sequence>
<feature type="non-terminal residue" evidence="1">
    <location>
        <position position="38"/>
    </location>
</feature>
<name>K1SXD3_9ZZZZ</name>
<comment type="caution">
    <text evidence="1">The sequence shown here is derived from an EMBL/GenBank/DDBJ whole genome shotgun (WGS) entry which is preliminary data.</text>
</comment>
<gene>
    <name evidence="1" type="ORF">OBE_08009</name>
</gene>
<dbReference type="AlphaFoldDB" id="K1SXD3"/>
<reference evidence="1" key="1">
    <citation type="journal article" date="2013" name="Environ. Microbiol.">
        <title>Microbiota from the distal guts of lean and obese adolescents exhibit partial functional redundancy besides clear differences in community structure.</title>
        <authorList>
            <person name="Ferrer M."/>
            <person name="Ruiz A."/>
            <person name="Lanza F."/>
            <person name="Haange S.B."/>
            <person name="Oberbach A."/>
            <person name="Till H."/>
            <person name="Bargiela R."/>
            <person name="Campoy C."/>
            <person name="Segura M.T."/>
            <person name="Richter M."/>
            <person name="von Bergen M."/>
            <person name="Seifert J."/>
            <person name="Suarez A."/>
        </authorList>
    </citation>
    <scope>NUCLEOTIDE SEQUENCE</scope>
</reference>
<organism evidence="1">
    <name type="scientific">human gut metagenome</name>
    <dbReference type="NCBI Taxonomy" id="408170"/>
    <lineage>
        <taxon>unclassified sequences</taxon>
        <taxon>metagenomes</taxon>
        <taxon>organismal metagenomes</taxon>
    </lineage>
</organism>
<protein>
    <submittedName>
        <fullName evidence="1">Uncharacterized protein</fullName>
    </submittedName>
</protein>
<evidence type="ECO:0000313" key="1">
    <source>
        <dbReference type="EMBL" id="EKC62368.1"/>
    </source>
</evidence>
<dbReference type="EMBL" id="AJWZ01005512">
    <property type="protein sequence ID" value="EKC62368.1"/>
    <property type="molecule type" value="Genomic_DNA"/>
</dbReference>
<proteinExistence type="predicted"/>